<reference evidence="1 2" key="1">
    <citation type="submission" date="2016-05" db="EMBL/GenBank/DDBJ databases">
        <title>Comparative analysis of secretome profiles of manganese(II)-oxidizing ascomycete fungi.</title>
        <authorList>
            <consortium name="DOE Joint Genome Institute"/>
            <person name="Zeiner C.A."/>
            <person name="Purvine S.O."/>
            <person name="Zink E.M."/>
            <person name="Wu S."/>
            <person name="Pasa-Tolic L."/>
            <person name="Chaput D.L."/>
            <person name="Haridas S."/>
            <person name="Grigoriev I.V."/>
            <person name="Santelli C.M."/>
            <person name="Hansel C.M."/>
        </authorList>
    </citation>
    <scope>NUCLEOTIDE SEQUENCE [LARGE SCALE GENOMIC DNA]</scope>
    <source>
        <strain evidence="1 2">SRC1lrK2f</strain>
    </source>
</reference>
<dbReference type="GeneID" id="29115737"/>
<proteinExistence type="predicted"/>
<dbReference type="VEuPathDB" id="FungiDB:CC77DRAFT_121223"/>
<name>A0A177DNF5_ALTAL</name>
<organism evidence="1 2">
    <name type="scientific">Alternaria alternata</name>
    <name type="common">Alternaria rot fungus</name>
    <name type="synonym">Torula alternata</name>
    <dbReference type="NCBI Taxonomy" id="5599"/>
    <lineage>
        <taxon>Eukaryota</taxon>
        <taxon>Fungi</taxon>
        <taxon>Dikarya</taxon>
        <taxon>Ascomycota</taxon>
        <taxon>Pezizomycotina</taxon>
        <taxon>Dothideomycetes</taxon>
        <taxon>Pleosporomycetidae</taxon>
        <taxon>Pleosporales</taxon>
        <taxon>Pleosporineae</taxon>
        <taxon>Pleosporaceae</taxon>
        <taxon>Alternaria</taxon>
        <taxon>Alternaria sect. Alternaria</taxon>
        <taxon>Alternaria alternata complex</taxon>
    </lineage>
</organism>
<dbReference type="RefSeq" id="XP_018385770.1">
    <property type="nucleotide sequence ID" value="XM_018530143.1"/>
</dbReference>
<dbReference type="Proteomes" id="UP000077248">
    <property type="component" value="Unassembled WGS sequence"/>
</dbReference>
<gene>
    <name evidence="1" type="ORF">CC77DRAFT_121223</name>
</gene>
<evidence type="ECO:0000313" key="1">
    <source>
        <dbReference type="EMBL" id="OAG20349.1"/>
    </source>
</evidence>
<sequence length="158" mass="18079">MAAAYGNSCCWQSLDVADSGLHSWCMLRLGGCRWPRCVRDLTFSDQSSCLRRQRSGEAAGLPCRLQVVDEAHQRYRFFVCGRMVSHCRSAHWEGRVWWGGRWLKPLWTRTMHRLRMRGRQSDGSGALRLYRAAQLVLGWFGAGIDYSRCSCCTCCSSM</sequence>
<protein>
    <submittedName>
        <fullName evidence="1">Uncharacterized protein</fullName>
    </submittedName>
</protein>
<evidence type="ECO:0000313" key="2">
    <source>
        <dbReference type="Proteomes" id="UP000077248"/>
    </source>
</evidence>
<dbReference type="EMBL" id="KV441479">
    <property type="protein sequence ID" value="OAG20349.1"/>
    <property type="molecule type" value="Genomic_DNA"/>
</dbReference>
<dbReference type="KEGG" id="aalt:CC77DRAFT_121223"/>
<dbReference type="AlphaFoldDB" id="A0A177DNF5"/>
<keyword evidence="2" id="KW-1185">Reference proteome</keyword>
<accession>A0A177DNF5</accession>